<feature type="region of interest" description="Disordered" evidence="1">
    <location>
        <begin position="1"/>
        <end position="37"/>
    </location>
</feature>
<evidence type="ECO:0000313" key="3">
    <source>
        <dbReference type="Proteomes" id="UP001152622"/>
    </source>
</evidence>
<proteinExistence type="predicted"/>
<reference evidence="2" key="1">
    <citation type="journal article" date="2023" name="Science">
        <title>Genome structures resolve the early diversification of teleost fishes.</title>
        <authorList>
            <person name="Parey E."/>
            <person name="Louis A."/>
            <person name="Montfort J."/>
            <person name="Bouchez O."/>
            <person name="Roques C."/>
            <person name="Iampietro C."/>
            <person name="Lluch J."/>
            <person name="Castinel A."/>
            <person name="Donnadieu C."/>
            <person name="Desvignes T."/>
            <person name="Floi Bucao C."/>
            <person name="Jouanno E."/>
            <person name="Wen M."/>
            <person name="Mejri S."/>
            <person name="Dirks R."/>
            <person name="Jansen H."/>
            <person name="Henkel C."/>
            <person name="Chen W.J."/>
            <person name="Zahm M."/>
            <person name="Cabau C."/>
            <person name="Klopp C."/>
            <person name="Thompson A.W."/>
            <person name="Robinson-Rechavi M."/>
            <person name="Braasch I."/>
            <person name="Lecointre G."/>
            <person name="Bobe J."/>
            <person name="Postlethwait J.H."/>
            <person name="Berthelot C."/>
            <person name="Roest Crollius H."/>
            <person name="Guiguen Y."/>
        </authorList>
    </citation>
    <scope>NUCLEOTIDE SEQUENCE</scope>
    <source>
        <strain evidence="2">WJC10195</strain>
    </source>
</reference>
<keyword evidence="3" id="KW-1185">Reference proteome</keyword>
<organism evidence="2 3">
    <name type="scientific">Synaphobranchus kaupii</name>
    <name type="common">Kaup's arrowtooth eel</name>
    <dbReference type="NCBI Taxonomy" id="118154"/>
    <lineage>
        <taxon>Eukaryota</taxon>
        <taxon>Metazoa</taxon>
        <taxon>Chordata</taxon>
        <taxon>Craniata</taxon>
        <taxon>Vertebrata</taxon>
        <taxon>Euteleostomi</taxon>
        <taxon>Actinopterygii</taxon>
        <taxon>Neopterygii</taxon>
        <taxon>Teleostei</taxon>
        <taxon>Anguilliformes</taxon>
        <taxon>Synaphobranchidae</taxon>
        <taxon>Synaphobranchus</taxon>
    </lineage>
</organism>
<dbReference type="AlphaFoldDB" id="A0A9Q1FDW7"/>
<evidence type="ECO:0000256" key="1">
    <source>
        <dbReference type="SAM" id="MobiDB-lite"/>
    </source>
</evidence>
<name>A0A9Q1FDW7_SYNKA</name>
<gene>
    <name evidence="2" type="ORF">SKAU_G00192380</name>
</gene>
<evidence type="ECO:0000313" key="2">
    <source>
        <dbReference type="EMBL" id="KAJ8356444.1"/>
    </source>
</evidence>
<protein>
    <submittedName>
        <fullName evidence="2">Uncharacterized protein</fullName>
    </submittedName>
</protein>
<dbReference type="EMBL" id="JAINUF010000006">
    <property type="protein sequence ID" value="KAJ8356444.1"/>
    <property type="molecule type" value="Genomic_DNA"/>
</dbReference>
<dbReference type="Proteomes" id="UP001152622">
    <property type="component" value="Chromosome 6"/>
</dbReference>
<accession>A0A9Q1FDW7</accession>
<sequence length="110" mass="11291">MGPLSARWNAETDRRSLPSPGVALTTTTATIGPSAPAPRLSPSQYLLANYCAFSPNGNLLAADYQVYSDFSCLCDSHLPLALISSCTLGGNGGGHLLAAMNVTGRGPLPA</sequence>
<comment type="caution">
    <text evidence="2">The sequence shown here is derived from an EMBL/GenBank/DDBJ whole genome shotgun (WGS) entry which is preliminary data.</text>
</comment>